<keyword evidence="3" id="KW-0862">Zinc</keyword>
<keyword evidence="2 4" id="KW-0863">Zinc-finger</keyword>
<feature type="region of interest" description="Disordered" evidence="5">
    <location>
        <begin position="695"/>
        <end position="788"/>
    </location>
</feature>
<dbReference type="Proteomes" id="UP000525078">
    <property type="component" value="Unassembled WGS sequence"/>
</dbReference>
<dbReference type="PANTHER" id="PTHR37393">
    <property type="entry name" value="AT-RICH INTERACTIVE DOMAIN-CONTAINING PROTEIN 1A-LIKE"/>
    <property type="match status" value="1"/>
</dbReference>
<dbReference type="Gene3D" id="3.30.40.10">
    <property type="entry name" value="Zinc/RING finger domain, C3HC4 (zinc finger)"/>
    <property type="match status" value="1"/>
</dbReference>
<feature type="region of interest" description="Disordered" evidence="5">
    <location>
        <begin position="257"/>
        <end position="393"/>
    </location>
</feature>
<evidence type="ECO:0000256" key="3">
    <source>
        <dbReference type="ARBA" id="ARBA00022833"/>
    </source>
</evidence>
<feature type="region of interest" description="Disordered" evidence="5">
    <location>
        <begin position="1058"/>
        <end position="1083"/>
    </location>
</feature>
<feature type="compositionally biased region" description="Basic and acidic residues" evidence="5">
    <location>
        <begin position="1064"/>
        <end position="1083"/>
    </location>
</feature>
<feature type="domain" description="RING-type" evidence="6">
    <location>
        <begin position="20"/>
        <end position="59"/>
    </location>
</feature>
<evidence type="ECO:0000313" key="7">
    <source>
        <dbReference type="EMBL" id="KAF4387970.1"/>
    </source>
</evidence>
<feature type="region of interest" description="Disordered" evidence="5">
    <location>
        <begin position="182"/>
        <end position="205"/>
    </location>
</feature>
<evidence type="ECO:0000259" key="6">
    <source>
        <dbReference type="PROSITE" id="PS50089"/>
    </source>
</evidence>
<feature type="region of interest" description="Disordered" evidence="5">
    <location>
        <begin position="563"/>
        <end position="582"/>
    </location>
</feature>
<feature type="compositionally biased region" description="Polar residues" evidence="5">
    <location>
        <begin position="774"/>
        <end position="788"/>
    </location>
</feature>
<dbReference type="PANTHER" id="PTHR37393:SF1">
    <property type="entry name" value="AT-RICH INTERACTIVE DOMAIN-CONTAINING PROTEIN 1A-LIKE"/>
    <property type="match status" value="1"/>
</dbReference>
<evidence type="ECO:0000313" key="8">
    <source>
        <dbReference type="Proteomes" id="UP000525078"/>
    </source>
</evidence>
<feature type="compositionally biased region" description="Low complexity" evidence="5">
    <location>
        <begin position="257"/>
        <end position="278"/>
    </location>
</feature>
<keyword evidence="1" id="KW-0479">Metal-binding</keyword>
<dbReference type="InterPro" id="IPR001841">
    <property type="entry name" value="Znf_RING"/>
</dbReference>
<dbReference type="PROSITE" id="PS00518">
    <property type="entry name" value="ZF_RING_1"/>
    <property type="match status" value="1"/>
</dbReference>
<feature type="compositionally biased region" description="Low complexity" evidence="5">
    <location>
        <begin position="182"/>
        <end position="192"/>
    </location>
</feature>
<feature type="compositionally biased region" description="Polar residues" evidence="5">
    <location>
        <begin position="518"/>
        <end position="548"/>
    </location>
</feature>
<evidence type="ECO:0000256" key="4">
    <source>
        <dbReference type="PROSITE-ProRule" id="PRU00175"/>
    </source>
</evidence>
<feature type="compositionally biased region" description="Polar residues" evidence="5">
    <location>
        <begin position="570"/>
        <end position="582"/>
    </location>
</feature>
<sequence length="1551" mass="170938">MGFDNECILNIQSLAGEYFCPVCRLLVYPNEALQSQCTHLYCKPCLAYVVKTTQACPYDGYLVTEADSKPLSESNKALAETIGKISVHCLYHRSGCTWQGSLSDCTSHCFECAFGNSPVVCNRCAIQIVHRQVQEHAQNCPGVQAQAQQVVGAAETSAAGTASTTDQPQTATQVAVVTSQVQPSQTTAATAPGKDLNQQSISSSQTQAVVPTTEQWYHQQQQYQQYYQQYPGYDLYQQQYQQFYPYQQAAAPQYQQQYAQAQAPHSSVQNQSQAYMQPQPQPQPQPLAAVATQPQNQPQIMLPQQGQHAVLPQSQTQPQTYPLAHGNPQPQPYSQNQLHPHPHSQHVQMPQYMQPPSQLQSKQQTQSQVQPLYHPPSQPHLLSQSQQPGQLQHNLQQNQPLNTNLQSQTQLASTHAVTSHQSYLQPNIDPQVQSGTSQQYAVHGQSQNPAQMQSQYPQQLPVMRPLLSHATIPGQQQPALVPSPGQVQNIPSAEQQLIQSHFQQPGQPVHQRPVVQPAQPTFSQQHYQQQLPMSSQLRPQGQSHLFPTQTYPYSQLSQNVALSHGMQHAKPSNSVVRPSMPNQGVQSQLYSQHAGGLVRPVYPGVNQQSASHNSTLIANNQMQPPSEQHSAMNSKLTMAEKKVDHTSDKGTTQNEAEVSLQVSVEIGGNDTAARVSEMAIEKPETDIKSLDANQVGTTSKEFSESTKLLESENGEPKSKPIMKEGSLENTTGHLNKGDQSEVVAEDTKDGNKVGPGKLNHSIVEDKMTVDGSPNKPSNLQGESTQNVTLSRPQVGVDENRQSSQVLPGGFVEPSHSFPDQGKHQLLPSHFGPSIPQRPGGPSLLQVPPGLGPPQTYFRPQRPRHAPELRPPSSIRGPHLSNTGSYKTSQGEPIGAPTSGVLPHRPFDLHGGTMARTMPHASDFPNQRPNYMDGRGLNPHIPGSLEQRTFTQPSNANMVRINGNVGFDSSSAIGLPVQDERFDSFPPGPKHRVSDQTEFEHDLKHFPRPSLDAETMPKFGSLSSRPFNRTVHDLNFDNGLNVDPAVGPVPSRFISSYNDGGSNDVGERPGGHHEDVFGRREPTRGHLDFYGPGPAHGWHHMDSLAMRSPGREQPGVSVHGFRGTSSDDIRGREVHRFGEPFRNSFRDSRLSMLPSHLRRSEFEGLGNIGMGNRLRHGLIGQGGFPNPLHRGEPMDKFHGASYFGEPDGIGTHPRHARIREMGPGSFDSFGGGDRSNHPHFGEPGFRSSFAFHGFPNDGDIYTVECISPATIFPSIGDLAIDKSRKRKPPSMGWCRICKVDCETVESLDLHSQTREHQKMAMDMVLTIKQNAKKQKITYYTFPCPLLSALLVISPHLEMQASQRILNLRPWRKKLLYDGSSIGFTHSSLPVGGLCFLPQGLRFESLLDLFKSDLSFFGEADNIEAESSGERFTSSSFVTCFLDVGWQKLDFRSSLLLSCVLNRLGLGKKVVAGIVKRKIVKMKPSETSTKAINSHGESGRSGKPHFRPAKDDTKPVLQDPILRSDPIETEEAVLLLPPFPIVKENSKIGLRNH</sequence>
<feature type="compositionally biased region" description="Low complexity" evidence="5">
    <location>
        <begin position="379"/>
        <end position="393"/>
    </location>
</feature>
<dbReference type="SUPFAM" id="SSF49599">
    <property type="entry name" value="TRAF domain-like"/>
    <property type="match status" value="1"/>
</dbReference>
<protein>
    <recommendedName>
        <fullName evidence="6">RING-type domain-containing protein</fullName>
    </recommendedName>
</protein>
<evidence type="ECO:0000256" key="2">
    <source>
        <dbReference type="ARBA" id="ARBA00022771"/>
    </source>
</evidence>
<feature type="region of interest" description="Disordered" evidence="5">
    <location>
        <begin position="1483"/>
        <end position="1515"/>
    </location>
</feature>
<proteinExistence type="predicted"/>
<accession>A0A7J6H045</accession>
<feature type="compositionally biased region" description="Basic and acidic residues" evidence="5">
    <location>
        <begin position="735"/>
        <end position="751"/>
    </location>
</feature>
<feature type="compositionally biased region" description="Low complexity" evidence="5">
    <location>
        <begin position="286"/>
        <end position="295"/>
    </location>
</feature>
<name>A0A7J6H045_CANSA</name>
<dbReference type="InterPro" id="IPR013083">
    <property type="entry name" value="Znf_RING/FYVE/PHD"/>
</dbReference>
<dbReference type="InterPro" id="IPR017907">
    <property type="entry name" value="Znf_RING_CS"/>
</dbReference>
<organism evidence="7 8">
    <name type="scientific">Cannabis sativa</name>
    <name type="common">Hemp</name>
    <name type="synonym">Marijuana</name>
    <dbReference type="NCBI Taxonomy" id="3483"/>
    <lineage>
        <taxon>Eukaryota</taxon>
        <taxon>Viridiplantae</taxon>
        <taxon>Streptophyta</taxon>
        <taxon>Embryophyta</taxon>
        <taxon>Tracheophyta</taxon>
        <taxon>Spermatophyta</taxon>
        <taxon>Magnoliopsida</taxon>
        <taxon>eudicotyledons</taxon>
        <taxon>Gunneridae</taxon>
        <taxon>Pentapetalae</taxon>
        <taxon>rosids</taxon>
        <taxon>fabids</taxon>
        <taxon>Rosales</taxon>
        <taxon>Cannabaceae</taxon>
        <taxon>Cannabis</taxon>
    </lineage>
</organism>
<feature type="region of interest" description="Disordered" evidence="5">
    <location>
        <begin position="406"/>
        <end position="456"/>
    </location>
</feature>
<feature type="compositionally biased region" description="Polar residues" evidence="5">
    <location>
        <begin position="1483"/>
        <end position="1494"/>
    </location>
</feature>
<evidence type="ECO:0000256" key="5">
    <source>
        <dbReference type="SAM" id="MobiDB-lite"/>
    </source>
</evidence>
<dbReference type="SUPFAM" id="SSF57850">
    <property type="entry name" value="RING/U-box"/>
    <property type="match status" value="1"/>
</dbReference>
<gene>
    <name evidence="7" type="ORF">F8388_005587</name>
</gene>
<feature type="compositionally biased region" description="Low complexity" evidence="5">
    <location>
        <begin position="354"/>
        <end position="371"/>
    </location>
</feature>
<feature type="compositionally biased region" description="Polar residues" evidence="5">
    <location>
        <begin position="296"/>
        <end position="320"/>
    </location>
</feature>
<dbReference type="PROSITE" id="PS50089">
    <property type="entry name" value="ZF_RING_2"/>
    <property type="match status" value="1"/>
</dbReference>
<feature type="compositionally biased region" description="Basic and acidic residues" evidence="5">
    <location>
        <begin position="701"/>
        <end position="726"/>
    </location>
</feature>
<feature type="compositionally biased region" description="Polar residues" evidence="5">
    <location>
        <begin position="196"/>
        <end position="205"/>
    </location>
</feature>
<feature type="region of interest" description="Disordered" evidence="5">
    <location>
        <begin position="860"/>
        <end position="893"/>
    </location>
</feature>
<dbReference type="GO" id="GO:0008270">
    <property type="term" value="F:zinc ion binding"/>
    <property type="evidence" value="ECO:0007669"/>
    <property type="project" value="UniProtKB-KW"/>
</dbReference>
<reference evidence="7 8" key="1">
    <citation type="journal article" date="2020" name="bioRxiv">
        <title>Sequence and annotation of 42 cannabis genomes reveals extensive copy number variation in cannabinoid synthesis and pathogen resistance genes.</title>
        <authorList>
            <person name="Mckernan K.J."/>
            <person name="Helbert Y."/>
            <person name="Kane L.T."/>
            <person name="Ebling H."/>
            <person name="Zhang L."/>
            <person name="Liu B."/>
            <person name="Eaton Z."/>
            <person name="Mclaughlin S."/>
            <person name="Kingan S."/>
            <person name="Baybayan P."/>
            <person name="Concepcion G."/>
            <person name="Jordan M."/>
            <person name="Riva A."/>
            <person name="Barbazuk W."/>
            <person name="Harkins T."/>
        </authorList>
    </citation>
    <scope>NUCLEOTIDE SEQUENCE [LARGE SCALE GENOMIC DNA]</scope>
    <source>
        <strain evidence="8">cv. Jamaican Lion 4</strain>
        <tissue evidence="7">Leaf</tissue>
    </source>
</reference>
<dbReference type="EMBL" id="JAATIP010000037">
    <property type="protein sequence ID" value="KAF4387970.1"/>
    <property type="molecule type" value="Genomic_DNA"/>
</dbReference>
<evidence type="ECO:0000256" key="1">
    <source>
        <dbReference type="ARBA" id="ARBA00022723"/>
    </source>
</evidence>
<feature type="compositionally biased region" description="Polar residues" evidence="5">
    <location>
        <begin position="412"/>
        <end position="456"/>
    </location>
</feature>
<feature type="region of interest" description="Disordered" evidence="5">
    <location>
        <begin position="502"/>
        <end position="548"/>
    </location>
</feature>
<comment type="caution">
    <text evidence="7">The sequence shown here is derived from an EMBL/GenBank/DDBJ whole genome shotgun (WGS) entry which is preliminary data.</text>
</comment>
<feature type="compositionally biased region" description="Polar residues" evidence="5">
    <location>
        <begin position="879"/>
        <end position="890"/>
    </location>
</feature>